<dbReference type="EMBL" id="JABEXW010001015">
    <property type="protein sequence ID" value="KAF4949277.1"/>
    <property type="molecule type" value="Genomic_DNA"/>
</dbReference>
<protein>
    <recommendedName>
        <fullName evidence="3">F-box domain-containing protein</fullName>
    </recommendedName>
</protein>
<sequence length="465" mass="52700">MAGFTHMPDEILEQIFTHVSDIAHSSLSNIALTNKRLSRIVCPLQVRRWSNCYDFDDLPLARLALHLLRHPELRTRVRSLKFGYLEVAASDDPPEDLRAENLEALSRAAKEAVPVLAESTDLCEQICQGWEEAIAVLVLSWTTKLTQLYLFIPYLDPTYGLNEYYLILRFINQAVVQLRTGTTNIQPLPLGELTHLSIPSDDLGSSNEVEYLTPLFYLPKLNHLAAERIVDTRYDLDDEEEQDLPSLQQKYLMPWPTGTSTIESIDLPKMAVSTNGLSKMVRACRSLKALKLDVLYDLGEINFSRKAFAQIILHHATSLEELDITSDGYDLDGFDEQSLDEGIALEDCYRRLTSLKTLGIDMVELFAVPRSEDTTKMITTSRLPDCIRRLKLYCQCFNIRWERNCQKAPDLSESIATLVGETGPHGRLSNLKSITIYPFLTVALWTEDIYRTVALAKARGIELSL</sequence>
<name>A0A8H4WT32_9HYPO</name>
<accession>A0A8H4WT32</accession>
<evidence type="ECO:0000313" key="2">
    <source>
        <dbReference type="Proteomes" id="UP000622797"/>
    </source>
</evidence>
<dbReference type="InterPro" id="IPR032675">
    <property type="entry name" value="LRR_dom_sf"/>
</dbReference>
<dbReference type="CDD" id="cd09917">
    <property type="entry name" value="F-box_SF"/>
    <property type="match status" value="1"/>
</dbReference>
<dbReference type="Proteomes" id="UP000622797">
    <property type="component" value="Unassembled WGS sequence"/>
</dbReference>
<comment type="caution">
    <text evidence="1">The sequence shown here is derived from an EMBL/GenBank/DDBJ whole genome shotgun (WGS) entry which is preliminary data.</text>
</comment>
<reference evidence="1" key="2">
    <citation type="submission" date="2020-05" db="EMBL/GenBank/DDBJ databases">
        <authorList>
            <person name="Kim H.-S."/>
            <person name="Proctor R.H."/>
            <person name="Brown D.W."/>
        </authorList>
    </citation>
    <scope>NUCLEOTIDE SEQUENCE</scope>
    <source>
        <strain evidence="1">NRRL 20472</strain>
    </source>
</reference>
<dbReference type="Gene3D" id="3.80.10.10">
    <property type="entry name" value="Ribonuclease Inhibitor"/>
    <property type="match status" value="1"/>
</dbReference>
<gene>
    <name evidence="1" type="ORF">FSARC_13525</name>
</gene>
<keyword evidence="2" id="KW-1185">Reference proteome</keyword>
<dbReference type="SUPFAM" id="SSF52047">
    <property type="entry name" value="RNI-like"/>
    <property type="match status" value="1"/>
</dbReference>
<evidence type="ECO:0008006" key="3">
    <source>
        <dbReference type="Google" id="ProtNLM"/>
    </source>
</evidence>
<dbReference type="AlphaFoldDB" id="A0A8H4WT32"/>
<reference evidence="1" key="1">
    <citation type="journal article" date="2020" name="BMC Genomics">
        <title>Correction to: Identification and distribution of gene clusters required for synthesis of sphingolipid metabolism inhibitors in diverse species of the filamentous fungus Fusarium.</title>
        <authorList>
            <person name="Kim H.S."/>
            <person name="Lohmar J.M."/>
            <person name="Busman M."/>
            <person name="Brown D.W."/>
            <person name="Naumann T.A."/>
            <person name="Divon H.H."/>
            <person name="Lysoe E."/>
            <person name="Uhlig S."/>
            <person name="Proctor R.H."/>
        </authorList>
    </citation>
    <scope>NUCLEOTIDE SEQUENCE</scope>
    <source>
        <strain evidence="1">NRRL 20472</strain>
    </source>
</reference>
<evidence type="ECO:0000313" key="1">
    <source>
        <dbReference type="EMBL" id="KAF4949277.1"/>
    </source>
</evidence>
<dbReference type="OrthoDB" id="5238783at2759"/>
<proteinExistence type="predicted"/>
<organism evidence="1 2">
    <name type="scientific">Fusarium sarcochroum</name>
    <dbReference type="NCBI Taxonomy" id="1208366"/>
    <lineage>
        <taxon>Eukaryota</taxon>
        <taxon>Fungi</taxon>
        <taxon>Dikarya</taxon>
        <taxon>Ascomycota</taxon>
        <taxon>Pezizomycotina</taxon>
        <taxon>Sordariomycetes</taxon>
        <taxon>Hypocreomycetidae</taxon>
        <taxon>Hypocreales</taxon>
        <taxon>Nectriaceae</taxon>
        <taxon>Fusarium</taxon>
        <taxon>Fusarium lateritium species complex</taxon>
    </lineage>
</organism>